<evidence type="ECO:0000256" key="5">
    <source>
        <dbReference type="PROSITE-ProRule" id="PRU01248"/>
    </source>
</evidence>
<dbReference type="InterPro" id="IPR004107">
    <property type="entry name" value="Integrase_SAM-like_N"/>
</dbReference>
<dbReference type="InterPro" id="IPR050090">
    <property type="entry name" value="Tyrosine_recombinase_XerCD"/>
</dbReference>
<dbReference type="AlphaFoldDB" id="A0A1G1YIY0"/>
<proteinExistence type="inferred from homology"/>
<comment type="caution">
    <text evidence="8">The sequence shown here is derived from an EMBL/GenBank/DDBJ whole genome shotgun (WGS) entry which is preliminary data.</text>
</comment>
<comment type="similarity">
    <text evidence="1">Belongs to the 'phage' integrase family.</text>
</comment>
<evidence type="ECO:0000313" key="8">
    <source>
        <dbReference type="EMBL" id="OGY52308.1"/>
    </source>
</evidence>
<evidence type="ECO:0000256" key="4">
    <source>
        <dbReference type="ARBA" id="ARBA00023172"/>
    </source>
</evidence>
<dbReference type="GO" id="GO:0003677">
    <property type="term" value="F:DNA binding"/>
    <property type="evidence" value="ECO:0007669"/>
    <property type="project" value="UniProtKB-UniRule"/>
</dbReference>
<feature type="domain" description="Tyr recombinase" evidence="6">
    <location>
        <begin position="95"/>
        <end position="268"/>
    </location>
</feature>
<dbReference type="InterPro" id="IPR013762">
    <property type="entry name" value="Integrase-like_cat_sf"/>
</dbReference>
<name>A0A1G1YIY0_9BACT</name>
<accession>A0A1G1YIY0</accession>
<dbReference type="Pfam" id="PF13495">
    <property type="entry name" value="Phage_int_SAM_4"/>
    <property type="match status" value="1"/>
</dbReference>
<organism evidence="8 9">
    <name type="scientific">Candidatus Buchananbacteria bacterium RIFCSPHIGHO2_02_FULL_56_16</name>
    <dbReference type="NCBI Taxonomy" id="1797542"/>
    <lineage>
        <taxon>Bacteria</taxon>
        <taxon>Candidatus Buchananiibacteriota</taxon>
    </lineage>
</organism>
<dbReference type="InterPro" id="IPR002104">
    <property type="entry name" value="Integrase_catalytic"/>
</dbReference>
<dbReference type="GO" id="GO:0015074">
    <property type="term" value="P:DNA integration"/>
    <property type="evidence" value="ECO:0007669"/>
    <property type="project" value="UniProtKB-KW"/>
</dbReference>
<keyword evidence="2" id="KW-0229">DNA integration</keyword>
<dbReference type="Proteomes" id="UP000177310">
    <property type="component" value="Unassembled WGS sequence"/>
</dbReference>
<reference evidence="8 9" key="1">
    <citation type="journal article" date="2016" name="Nat. Commun.">
        <title>Thousands of microbial genomes shed light on interconnected biogeochemical processes in an aquifer system.</title>
        <authorList>
            <person name="Anantharaman K."/>
            <person name="Brown C.T."/>
            <person name="Hug L.A."/>
            <person name="Sharon I."/>
            <person name="Castelle C.J."/>
            <person name="Probst A.J."/>
            <person name="Thomas B.C."/>
            <person name="Singh A."/>
            <person name="Wilkins M.J."/>
            <person name="Karaoz U."/>
            <person name="Brodie E.L."/>
            <person name="Williams K.H."/>
            <person name="Hubbard S.S."/>
            <person name="Banfield J.F."/>
        </authorList>
    </citation>
    <scope>NUCLEOTIDE SEQUENCE [LARGE SCALE GENOMIC DNA]</scope>
</reference>
<evidence type="ECO:0008006" key="10">
    <source>
        <dbReference type="Google" id="ProtNLM"/>
    </source>
</evidence>
<feature type="domain" description="Core-binding (CB)" evidence="7">
    <location>
        <begin position="1"/>
        <end position="79"/>
    </location>
</feature>
<evidence type="ECO:0000259" key="6">
    <source>
        <dbReference type="PROSITE" id="PS51898"/>
    </source>
</evidence>
<keyword evidence="4" id="KW-0233">DNA recombination</keyword>
<evidence type="ECO:0000256" key="1">
    <source>
        <dbReference type="ARBA" id="ARBA00008857"/>
    </source>
</evidence>
<dbReference type="SUPFAM" id="SSF56349">
    <property type="entry name" value="DNA breaking-rejoining enzymes"/>
    <property type="match status" value="1"/>
</dbReference>
<dbReference type="Gene3D" id="1.10.443.10">
    <property type="entry name" value="Intergrase catalytic core"/>
    <property type="match status" value="1"/>
</dbReference>
<dbReference type="PANTHER" id="PTHR30349">
    <property type="entry name" value="PHAGE INTEGRASE-RELATED"/>
    <property type="match status" value="1"/>
</dbReference>
<keyword evidence="3 5" id="KW-0238">DNA-binding</keyword>
<dbReference type="Gene3D" id="1.10.150.130">
    <property type="match status" value="1"/>
</dbReference>
<dbReference type="InterPro" id="IPR044068">
    <property type="entry name" value="CB"/>
</dbReference>
<dbReference type="STRING" id="1797542.A3J59_02285"/>
<evidence type="ECO:0000313" key="9">
    <source>
        <dbReference type="Proteomes" id="UP000177310"/>
    </source>
</evidence>
<evidence type="ECO:0000256" key="3">
    <source>
        <dbReference type="ARBA" id="ARBA00023125"/>
    </source>
</evidence>
<dbReference type="Pfam" id="PF00589">
    <property type="entry name" value="Phage_integrase"/>
    <property type="match status" value="1"/>
</dbReference>
<dbReference type="GO" id="GO:0006310">
    <property type="term" value="P:DNA recombination"/>
    <property type="evidence" value="ECO:0007669"/>
    <property type="project" value="UniProtKB-KW"/>
</dbReference>
<dbReference type="EMBL" id="MHIL01000006">
    <property type="protein sequence ID" value="OGY52308.1"/>
    <property type="molecule type" value="Genomic_DNA"/>
</dbReference>
<gene>
    <name evidence="8" type="ORF">A3J59_02285</name>
</gene>
<sequence>MFFDALEKELKIRNFSQRTITAYLYYNRDLVTYCRKDPTMIAEADIKDYLWYLLDQRHVAAATARLAMNAIKFYYRTVKKRRFYFNFGLPRGAKRLPVVLSKTEVAALLGAVTNVKHRLLLSLMYSAGLRVSEVVALKPEDFDLDYHVLWVRQGKGNKDRQTILADRVLNELRQRLAAAPVGHYVFSGQGPGSHLTTRSVEKVFQQALELAGIKKQATCHSLRHSFATHLLESGVDAVYIQKLLGHRRLETTLIYARIASNFVGRITSPLDS</sequence>
<evidence type="ECO:0000256" key="2">
    <source>
        <dbReference type="ARBA" id="ARBA00022908"/>
    </source>
</evidence>
<dbReference type="PANTHER" id="PTHR30349:SF64">
    <property type="entry name" value="PROPHAGE INTEGRASE INTD-RELATED"/>
    <property type="match status" value="1"/>
</dbReference>
<evidence type="ECO:0000259" key="7">
    <source>
        <dbReference type="PROSITE" id="PS51900"/>
    </source>
</evidence>
<dbReference type="PROSITE" id="PS51900">
    <property type="entry name" value="CB"/>
    <property type="match status" value="1"/>
</dbReference>
<dbReference type="PROSITE" id="PS51898">
    <property type="entry name" value="TYR_RECOMBINASE"/>
    <property type="match status" value="1"/>
</dbReference>
<dbReference type="InterPro" id="IPR010998">
    <property type="entry name" value="Integrase_recombinase_N"/>
</dbReference>
<dbReference type="InterPro" id="IPR011010">
    <property type="entry name" value="DNA_brk_join_enz"/>
</dbReference>
<protein>
    <recommendedName>
        <fullName evidence="10">Integrase</fullName>
    </recommendedName>
</protein>